<dbReference type="EMBL" id="CAJVQA010011153">
    <property type="protein sequence ID" value="CAG8704485.1"/>
    <property type="molecule type" value="Genomic_DNA"/>
</dbReference>
<dbReference type="AlphaFoldDB" id="A0A9N9HT88"/>
<feature type="compositionally biased region" description="Low complexity" evidence="1">
    <location>
        <begin position="77"/>
        <end position="87"/>
    </location>
</feature>
<feature type="non-terminal residue" evidence="2">
    <location>
        <position position="151"/>
    </location>
</feature>
<protein>
    <submittedName>
        <fullName evidence="2">15336_t:CDS:1</fullName>
    </submittedName>
</protein>
<feature type="compositionally biased region" description="Pro residues" evidence="1">
    <location>
        <begin position="60"/>
        <end position="76"/>
    </location>
</feature>
<organism evidence="2 3">
    <name type="scientific">Cetraspora pellucida</name>
    <dbReference type="NCBI Taxonomy" id="1433469"/>
    <lineage>
        <taxon>Eukaryota</taxon>
        <taxon>Fungi</taxon>
        <taxon>Fungi incertae sedis</taxon>
        <taxon>Mucoromycota</taxon>
        <taxon>Glomeromycotina</taxon>
        <taxon>Glomeromycetes</taxon>
        <taxon>Diversisporales</taxon>
        <taxon>Gigasporaceae</taxon>
        <taxon>Cetraspora</taxon>
    </lineage>
</organism>
<gene>
    <name evidence="2" type="ORF">CPELLU_LOCUS11998</name>
</gene>
<comment type="caution">
    <text evidence="2">The sequence shown here is derived from an EMBL/GenBank/DDBJ whole genome shotgun (WGS) entry which is preliminary data.</text>
</comment>
<feature type="region of interest" description="Disordered" evidence="1">
    <location>
        <begin position="46"/>
        <end position="119"/>
    </location>
</feature>
<evidence type="ECO:0000313" key="2">
    <source>
        <dbReference type="EMBL" id="CAG8704485.1"/>
    </source>
</evidence>
<name>A0A9N9HT88_9GLOM</name>
<evidence type="ECO:0000256" key="1">
    <source>
        <dbReference type="SAM" id="MobiDB-lite"/>
    </source>
</evidence>
<feature type="compositionally biased region" description="Pro residues" evidence="1">
    <location>
        <begin position="88"/>
        <end position="101"/>
    </location>
</feature>
<proteinExistence type="predicted"/>
<dbReference type="OrthoDB" id="10574839at2759"/>
<dbReference type="Proteomes" id="UP000789759">
    <property type="component" value="Unassembled WGS sequence"/>
</dbReference>
<evidence type="ECO:0000313" key="3">
    <source>
        <dbReference type="Proteomes" id="UP000789759"/>
    </source>
</evidence>
<accession>A0A9N9HT88</accession>
<reference evidence="2" key="1">
    <citation type="submission" date="2021-06" db="EMBL/GenBank/DDBJ databases">
        <authorList>
            <person name="Kallberg Y."/>
            <person name="Tangrot J."/>
            <person name="Rosling A."/>
        </authorList>
    </citation>
    <scope>NUCLEOTIDE SEQUENCE</scope>
    <source>
        <strain evidence="2">FL966</strain>
    </source>
</reference>
<keyword evidence="3" id="KW-1185">Reference proteome</keyword>
<sequence length="151" mass="15954">MKLCNIFVEHNLLLQYYTHVSRPCVRNKHNNVKVDYKFSNNNLIKREPQAQSVPPQAQTPLPPPAAQPPSAVPGPASPVATNPATNVVPPPAVTNPAPVPSAPKTVVVAPNNPSKPSDQVIVPAATPQIPTLLPYGAGAEKLQSEKGNVGM</sequence>